<dbReference type="Pfam" id="PF01381">
    <property type="entry name" value="HTH_3"/>
    <property type="match status" value="1"/>
</dbReference>
<evidence type="ECO:0000313" key="4">
    <source>
        <dbReference type="Proteomes" id="UP000500961"/>
    </source>
</evidence>
<dbReference type="CDD" id="cd00093">
    <property type="entry name" value="HTH_XRE"/>
    <property type="match status" value="1"/>
</dbReference>
<accession>A0A7D4AX78</accession>
<feature type="domain" description="HTH cro/C1-type" evidence="2">
    <location>
        <begin position="6"/>
        <end position="61"/>
    </location>
</feature>
<protein>
    <submittedName>
        <fullName evidence="3">Helix-turn-helix transcriptional regulator</fullName>
    </submittedName>
</protein>
<dbReference type="Gene3D" id="1.10.260.40">
    <property type="entry name" value="lambda repressor-like DNA-binding domains"/>
    <property type="match status" value="1"/>
</dbReference>
<dbReference type="GO" id="GO:0003677">
    <property type="term" value="F:DNA binding"/>
    <property type="evidence" value="ECO:0007669"/>
    <property type="project" value="InterPro"/>
</dbReference>
<dbReference type="Proteomes" id="UP000500961">
    <property type="component" value="Chromosome"/>
</dbReference>
<dbReference type="AlphaFoldDB" id="A0A7D4AX78"/>
<sequence length="146" mass="16433">MVSERLDKIMRKYNLTAAKFAEILEVQPSAISHILSGRNKPSFDFLLRIATKIPEINMEWLITGKGNMTKVVVQQTLFQDSNSSTSNQNNINEGLSERGKDSADKKSGNIAKSSQVTNVNMHKSVKRVIIFYNDNTFETYEPSTSD</sequence>
<feature type="compositionally biased region" description="Basic and acidic residues" evidence="1">
    <location>
        <begin position="95"/>
        <end position="107"/>
    </location>
</feature>
<feature type="compositionally biased region" description="Low complexity" evidence="1">
    <location>
        <begin position="81"/>
        <end position="92"/>
    </location>
</feature>
<feature type="region of interest" description="Disordered" evidence="1">
    <location>
        <begin position="81"/>
        <end position="115"/>
    </location>
</feature>
<reference evidence="3 4" key="1">
    <citation type="submission" date="2019-07" db="EMBL/GenBank/DDBJ databases">
        <title>Thalassofilum flectens gen. nov., sp. nov., a novel moderate thermophilic anaerobe from a shallow sea hot spring in Kunashir Island (Russia), representing a new family in the order Bacteroidales, and proposal of Thalassofilacea fam. nov.</title>
        <authorList>
            <person name="Kochetkova T.V."/>
            <person name="Podosokorskaya O.A."/>
            <person name="Novikov A."/>
            <person name="Elcheninov A.G."/>
            <person name="Toshchakov S.V."/>
            <person name="Kublanov I.V."/>
        </authorList>
    </citation>
    <scope>NUCLEOTIDE SEQUENCE [LARGE SCALE GENOMIC DNA]</scope>
    <source>
        <strain evidence="3 4">38-H</strain>
    </source>
</reference>
<keyword evidence="4" id="KW-1185">Reference proteome</keyword>
<dbReference type="SMART" id="SM00530">
    <property type="entry name" value="HTH_XRE"/>
    <property type="match status" value="1"/>
</dbReference>
<proteinExistence type="predicted"/>
<dbReference type="KEGG" id="ttz:FHG85_06865"/>
<dbReference type="PROSITE" id="PS50943">
    <property type="entry name" value="HTH_CROC1"/>
    <property type="match status" value="1"/>
</dbReference>
<evidence type="ECO:0000256" key="1">
    <source>
        <dbReference type="SAM" id="MobiDB-lite"/>
    </source>
</evidence>
<dbReference type="InterPro" id="IPR010982">
    <property type="entry name" value="Lambda_DNA-bd_dom_sf"/>
</dbReference>
<evidence type="ECO:0000313" key="3">
    <source>
        <dbReference type="EMBL" id="QKG79994.1"/>
    </source>
</evidence>
<dbReference type="InterPro" id="IPR001387">
    <property type="entry name" value="Cro/C1-type_HTH"/>
</dbReference>
<dbReference type="SUPFAM" id="SSF47413">
    <property type="entry name" value="lambda repressor-like DNA-binding domains"/>
    <property type="match status" value="1"/>
</dbReference>
<organism evidence="3 4">
    <name type="scientific">Tenuifilum thalassicum</name>
    <dbReference type="NCBI Taxonomy" id="2590900"/>
    <lineage>
        <taxon>Bacteria</taxon>
        <taxon>Pseudomonadati</taxon>
        <taxon>Bacteroidota</taxon>
        <taxon>Bacteroidia</taxon>
        <taxon>Bacteroidales</taxon>
        <taxon>Tenuifilaceae</taxon>
        <taxon>Tenuifilum</taxon>
    </lineage>
</organism>
<dbReference type="RefSeq" id="WP_220429181.1">
    <property type="nucleotide sequence ID" value="NZ_CP041345.1"/>
</dbReference>
<gene>
    <name evidence="3" type="ORF">FHG85_06865</name>
</gene>
<dbReference type="EMBL" id="CP041345">
    <property type="protein sequence ID" value="QKG79994.1"/>
    <property type="molecule type" value="Genomic_DNA"/>
</dbReference>
<name>A0A7D4AX78_9BACT</name>
<evidence type="ECO:0000259" key="2">
    <source>
        <dbReference type="PROSITE" id="PS50943"/>
    </source>
</evidence>